<evidence type="ECO:0000256" key="1">
    <source>
        <dbReference type="SAM" id="MobiDB-lite"/>
    </source>
</evidence>
<feature type="compositionally biased region" description="Basic residues" evidence="1">
    <location>
        <begin position="191"/>
        <end position="200"/>
    </location>
</feature>
<feature type="compositionally biased region" description="Basic residues" evidence="1">
    <location>
        <begin position="220"/>
        <end position="234"/>
    </location>
</feature>
<feature type="compositionally biased region" description="Basic and acidic residues" evidence="1">
    <location>
        <begin position="689"/>
        <end position="709"/>
    </location>
</feature>
<evidence type="ECO:0000313" key="2">
    <source>
        <dbReference type="EMBL" id="KAJ7332790.1"/>
    </source>
</evidence>
<proteinExistence type="predicted"/>
<dbReference type="EMBL" id="JAPFRF010000005">
    <property type="protein sequence ID" value="KAJ7332790.1"/>
    <property type="molecule type" value="Genomic_DNA"/>
</dbReference>
<comment type="caution">
    <text evidence="2">The sequence shown here is derived from an EMBL/GenBank/DDBJ whole genome shotgun (WGS) entry which is preliminary data.</text>
</comment>
<feature type="region of interest" description="Disordered" evidence="1">
    <location>
        <begin position="162"/>
        <end position="319"/>
    </location>
</feature>
<name>A0A9Q1B409_9SAUR</name>
<keyword evidence="3" id="KW-1185">Reference proteome</keyword>
<feature type="compositionally biased region" description="Polar residues" evidence="1">
    <location>
        <begin position="256"/>
        <end position="265"/>
    </location>
</feature>
<reference evidence="2" key="1">
    <citation type="journal article" date="2023" name="DNA Res.">
        <title>Chromosome-level genome assembly of Phrynocephalus forsythii using third-generation DNA sequencing and Hi-C analysis.</title>
        <authorList>
            <person name="Qi Y."/>
            <person name="Zhao W."/>
            <person name="Zhao Y."/>
            <person name="Niu C."/>
            <person name="Cao S."/>
            <person name="Zhang Y."/>
        </authorList>
    </citation>
    <scope>NUCLEOTIDE SEQUENCE</scope>
    <source>
        <tissue evidence="2">Muscle</tissue>
    </source>
</reference>
<feature type="region of interest" description="Disordered" evidence="1">
    <location>
        <begin position="1"/>
        <end position="90"/>
    </location>
</feature>
<organism evidence="2 3">
    <name type="scientific">Phrynocephalus forsythii</name>
    <dbReference type="NCBI Taxonomy" id="171643"/>
    <lineage>
        <taxon>Eukaryota</taxon>
        <taxon>Metazoa</taxon>
        <taxon>Chordata</taxon>
        <taxon>Craniata</taxon>
        <taxon>Vertebrata</taxon>
        <taxon>Euteleostomi</taxon>
        <taxon>Lepidosauria</taxon>
        <taxon>Squamata</taxon>
        <taxon>Bifurcata</taxon>
        <taxon>Unidentata</taxon>
        <taxon>Episquamata</taxon>
        <taxon>Toxicofera</taxon>
        <taxon>Iguania</taxon>
        <taxon>Acrodonta</taxon>
        <taxon>Agamidae</taxon>
        <taxon>Agaminae</taxon>
        <taxon>Phrynocephalus</taxon>
    </lineage>
</organism>
<feature type="compositionally biased region" description="Low complexity" evidence="1">
    <location>
        <begin position="204"/>
        <end position="219"/>
    </location>
</feature>
<feature type="region of interest" description="Disordered" evidence="1">
    <location>
        <begin position="683"/>
        <end position="709"/>
    </location>
</feature>
<sequence length="709" mass="79583">METHSEASMPSTSSKSKSSNKGKTIEKRKKKHLQQAPIPEKRSKDLPSDVRTTASPPKPPALVPSESRGAEGVPSSAQVGAQSPDARDEQWSHAFENQATATTHCRTYKIYMLQLLLQLFNTDIEEHEMEPSRRQGIQRSPIMRPSIDDKVVYLAGQGNALRHPLTEAGNGHGQKPKMPRARPHPPLDSKRHGKKKRYHTRMVSTSSDTDSFTTSSSASPKRRRRRKGTPKSRAQRPLASNNDTIPAAGFPFQYPQVPTNVTPQTVAPRVPQPQLPDSPVTMDRPITDDSDTGAASQSSHGSTISKSKHSDTDIQEKPSFTPIEDFKNYSQMVHKIAQVMGLQVQLPTASNACKFFSHLHKTRQPPLRMGFIPSMLEKAKEAWAKPSSNPLIPRRIDSLYKTHGDGTDFLMKHPLPNSVIVDATQNRGKSHSNTTPSNKEARKLDLIGRRHYSLASFSLRALNYLCAMEAYTRHLLLTFPEFMQHLPEEQKAKAQASYPEVLSLIDYQMITSLHITDAASKQLTTAIHLHHHAWLRTANITDDARNRIEDSPFDGEGLFATSTDAISWETMADKQFEDLLCKMQNTIYFLQPYFELPLEWNKELDQSTNPNSQAYDSQSSTVRVIQEGCLEDVESIESGLAWETELSLEPNEEVEESSKIGFVWNIKLEQSVETLERSVQFSFTGEASTSRERHVDRSSLEKMGMDRSA</sequence>
<feature type="compositionally biased region" description="Low complexity" evidence="1">
    <location>
        <begin position="1"/>
        <end position="22"/>
    </location>
</feature>
<gene>
    <name evidence="2" type="ORF">JRQ81_014970</name>
</gene>
<feature type="compositionally biased region" description="Basic and acidic residues" evidence="1">
    <location>
        <begin position="39"/>
        <end position="48"/>
    </location>
</feature>
<feature type="compositionally biased region" description="Polar residues" evidence="1">
    <location>
        <begin position="293"/>
        <end position="305"/>
    </location>
</feature>
<dbReference type="OrthoDB" id="9886994at2759"/>
<evidence type="ECO:0000313" key="3">
    <source>
        <dbReference type="Proteomes" id="UP001142489"/>
    </source>
</evidence>
<feature type="compositionally biased region" description="Basic residues" evidence="1">
    <location>
        <begin position="174"/>
        <end position="183"/>
    </location>
</feature>
<dbReference type="Proteomes" id="UP001142489">
    <property type="component" value="Unassembled WGS sequence"/>
</dbReference>
<protein>
    <submittedName>
        <fullName evidence="2">Uncharacterized protein</fullName>
    </submittedName>
</protein>
<dbReference type="AlphaFoldDB" id="A0A9Q1B409"/>
<dbReference type="Gene3D" id="1.10.287.3160">
    <property type="match status" value="1"/>
</dbReference>
<accession>A0A9Q1B409</accession>